<accession>A0A2S5T8W3</accession>
<reference evidence="1 2" key="1">
    <citation type="submission" date="2018-02" db="EMBL/GenBank/DDBJ databases">
        <title>Reclassifiation of [Polyangium] brachysporum DSM 7029 as Guopingzhaonella breviflexa gen. nov., sp. nov., a member of the family Comamonadaceae.</title>
        <authorList>
            <person name="Tang B."/>
        </authorList>
    </citation>
    <scope>NUCLEOTIDE SEQUENCE [LARGE SCALE GENOMIC DNA]</scope>
    <source>
        <strain evidence="1 2">DSM 15344</strain>
    </source>
</reference>
<keyword evidence="2" id="KW-1185">Reference proteome</keyword>
<dbReference type="EMBL" id="PSNY01000002">
    <property type="protein sequence ID" value="PPE71308.1"/>
    <property type="molecule type" value="Genomic_DNA"/>
</dbReference>
<dbReference type="Proteomes" id="UP000239406">
    <property type="component" value="Unassembled WGS sequence"/>
</dbReference>
<gene>
    <name evidence="1" type="ORF">C1702_02475</name>
</gene>
<dbReference type="AlphaFoldDB" id="A0A2S5T8W3"/>
<sequence length="200" mass="19361">MKTTPSKTLPSLAAAALTLASGAAWAHAGADAGVHHGFAAGLAHPFTGLDHLAAMLAIGFWSVLGGRRPWAAPLAFAAMLLVGALLGLTGIAVPAIEPMIAASLVAVGLLVAARPQLPAAAAAALVGLFALFHGAAHGVELAGDGAAAALAGMLAGTVVLHLAGMAAGSAVRTRSAWWPRAAGAAVAGFGAVLLAPMLLG</sequence>
<proteinExistence type="predicted"/>
<protein>
    <submittedName>
        <fullName evidence="1">Urease accessory protein UreJ</fullName>
    </submittedName>
</protein>
<organism evidence="1 2">
    <name type="scientific">Caldimonas thermodepolymerans</name>
    <dbReference type="NCBI Taxonomy" id="215580"/>
    <lineage>
        <taxon>Bacteria</taxon>
        <taxon>Pseudomonadati</taxon>
        <taxon>Pseudomonadota</taxon>
        <taxon>Betaproteobacteria</taxon>
        <taxon>Burkholderiales</taxon>
        <taxon>Sphaerotilaceae</taxon>
        <taxon>Caldimonas</taxon>
    </lineage>
</organism>
<dbReference type="Pfam" id="PF04955">
    <property type="entry name" value="HupE_UreJ"/>
    <property type="match status" value="1"/>
</dbReference>
<dbReference type="InterPro" id="IPR007038">
    <property type="entry name" value="HupE_UreJ"/>
</dbReference>
<comment type="caution">
    <text evidence="1">The sequence shown here is derived from an EMBL/GenBank/DDBJ whole genome shotgun (WGS) entry which is preliminary data.</text>
</comment>
<name>A0A2S5T8W3_9BURK</name>
<dbReference type="PIRSF" id="PIRSF016919">
    <property type="entry name" value="HupE_UreJ"/>
    <property type="match status" value="1"/>
</dbReference>
<evidence type="ECO:0000313" key="2">
    <source>
        <dbReference type="Proteomes" id="UP000239406"/>
    </source>
</evidence>
<dbReference type="RefSeq" id="WP_104356098.1">
    <property type="nucleotide sequence ID" value="NZ_CP064338.1"/>
</dbReference>
<evidence type="ECO:0000313" key="1">
    <source>
        <dbReference type="EMBL" id="PPE71308.1"/>
    </source>
</evidence>